<dbReference type="EMBL" id="QPIZ01000002">
    <property type="protein sequence ID" value="RCW38982.1"/>
    <property type="molecule type" value="Genomic_DNA"/>
</dbReference>
<feature type="coiled-coil region" evidence="1">
    <location>
        <begin position="210"/>
        <end position="441"/>
    </location>
</feature>
<keyword evidence="3" id="KW-0378">Hydrolase</keyword>
<dbReference type="Pfam" id="PF13558">
    <property type="entry name" value="SbcC_Walker_B"/>
    <property type="match status" value="1"/>
</dbReference>
<dbReference type="GO" id="GO:0016887">
    <property type="term" value="F:ATP hydrolysis activity"/>
    <property type="evidence" value="ECO:0007669"/>
    <property type="project" value="InterPro"/>
</dbReference>
<dbReference type="OrthoDB" id="9795626at2"/>
<dbReference type="GO" id="GO:0004527">
    <property type="term" value="F:exonuclease activity"/>
    <property type="evidence" value="ECO:0007669"/>
    <property type="project" value="UniProtKB-KW"/>
</dbReference>
<organism evidence="3 4">
    <name type="scientific">Marinilabilia salmonicolor</name>
    <dbReference type="NCBI Taxonomy" id="989"/>
    <lineage>
        <taxon>Bacteria</taxon>
        <taxon>Pseudomonadati</taxon>
        <taxon>Bacteroidota</taxon>
        <taxon>Bacteroidia</taxon>
        <taxon>Marinilabiliales</taxon>
        <taxon>Marinilabiliaceae</taxon>
        <taxon>Marinilabilia</taxon>
    </lineage>
</organism>
<dbReference type="InterPro" id="IPR038729">
    <property type="entry name" value="Rad50/SbcC_AAA"/>
</dbReference>
<feature type="coiled-coil region" evidence="1">
    <location>
        <begin position="465"/>
        <end position="496"/>
    </location>
</feature>
<protein>
    <submittedName>
        <fullName evidence="3">Exonuclease SbcC</fullName>
    </submittedName>
</protein>
<dbReference type="PANTHER" id="PTHR32114:SF2">
    <property type="entry name" value="ABC TRANSPORTER ABCH.3"/>
    <property type="match status" value="1"/>
</dbReference>
<keyword evidence="1" id="KW-0175">Coiled coil</keyword>
<feature type="coiled-coil region" evidence="1">
    <location>
        <begin position="723"/>
        <end position="865"/>
    </location>
</feature>
<feature type="domain" description="Rad50/SbcC-type AAA" evidence="2">
    <location>
        <begin position="5"/>
        <end position="277"/>
    </location>
</feature>
<feature type="coiled-coil region" evidence="1">
    <location>
        <begin position="619"/>
        <end position="667"/>
    </location>
</feature>
<dbReference type="Gene3D" id="3.40.50.300">
    <property type="entry name" value="P-loop containing nucleotide triphosphate hydrolases"/>
    <property type="match status" value="2"/>
</dbReference>
<dbReference type="GO" id="GO:0006302">
    <property type="term" value="P:double-strand break repair"/>
    <property type="evidence" value="ECO:0007669"/>
    <property type="project" value="InterPro"/>
</dbReference>
<dbReference type="Proteomes" id="UP000252733">
    <property type="component" value="Unassembled WGS sequence"/>
</dbReference>
<proteinExistence type="predicted"/>
<dbReference type="Pfam" id="PF13476">
    <property type="entry name" value="AAA_23"/>
    <property type="match status" value="1"/>
</dbReference>
<evidence type="ECO:0000259" key="2">
    <source>
        <dbReference type="Pfam" id="PF13476"/>
    </source>
</evidence>
<dbReference type="SUPFAM" id="SSF52540">
    <property type="entry name" value="P-loop containing nucleoside triphosphate hydrolases"/>
    <property type="match status" value="1"/>
</dbReference>
<dbReference type="PANTHER" id="PTHR32114">
    <property type="entry name" value="ABC TRANSPORTER ABCH.3"/>
    <property type="match status" value="1"/>
</dbReference>
<evidence type="ECO:0000313" key="3">
    <source>
        <dbReference type="EMBL" id="RCW38982.1"/>
    </source>
</evidence>
<keyword evidence="3" id="KW-0540">Nuclease</keyword>
<keyword evidence="3" id="KW-0269">Exonuclease</keyword>
<name>A0A2T0XIM6_9BACT</name>
<dbReference type="AlphaFoldDB" id="A0A2T0XIM6"/>
<reference evidence="3 4" key="1">
    <citation type="submission" date="2018-07" db="EMBL/GenBank/DDBJ databases">
        <title>Freshwater and sediment microbial communities from various areas in North America, analyzing microbe dynamics in response to fracking.</title>
        <authorList>
            <person name="Lamendella R."/>
        </authorList>
    </citation>
    <scope>NUCLEOTIDE SEQUENCE [LARGE SCALE GENOMIC DNA]</scope>
    <source>
        <strain evidence="3 4">160A</strain>
    </source>
</reference>
<sequence length="1026" mass="119941">MIPKKLTIQGMYSYQQKQTIDFETLTQAGLFGIFGSVGCGKSTILEAISFALFGQTERLNARDNRNYNMMNLKSNELFIDFEFASGNEAYRFMVHGKRNSKKFEDVKKLERTAYQLKNGTWEPVSEDSAEEITGLNYNNFHRTIIIPQGKFQEFLQLTAKDRTNMLGELFNLNKFELYGRVADIERSNDQRLQNLNGQLENIGNIDPEEIKKLETKLKDTSEELKKANEEIEKIQKQIKEQEGIRDLHKKLAESKRLQEKLLKEKEQIDRLEKELQEYEIFTRIFRSPLEQVNRLTKESNKIKGEQKQAKEQLQKLQEQYASLTEAFQKTKQAWEQRDKWLREADELGKMADIRKLKAEIEKEQERHKKGNLMVQQNLDILEELKKKQKSIKEEVAKKKEVLPDLKVLSDVREWFSQFKQLKKEQKEAKHLQEETDEAVKTLQKQLLDIADKYSVPQTENSRDLIHKLQETLANNKKQLEEEKAEMEAQWHHLQVQHQLQKYAHELEDGKPCPLCGSEHHPNILKADDLSSGIKEIKEKREKNQKNISLLSETETTLLRLSDRHDNLSKDRKKQTENLDELTVQIKQHNAKFQWKQFSPEKEDQVTEAFKQSEIISKDIKKLEAEQEKINTDTEKGEKNKENYRKLLDEIERSIVDKKSRIEILSDQFKEVNPEQLKEVSTDELTQKAAGLKTQHAEIGNRYQKEEKLVADTGKEVDMLRGRMETREQHLKQTQKEIEVINQQLEQLLKEHGNLPLEKVSEIVFKPFEIDATRKKIEQYKQELSSNTNTIKQYAEELNGQTFDEKKYLELALENQKLNKTIEELNRAWGEANTTLSRLKKDEQKAGELKKEHDKVQERAENLKMMKNLFKGGAFVNYISTVYLQELVRAANDRFYRLTNQHLSLELASDNSFQVRDYMNEGHHRSVKTLSGGQTFQASLSLALALADSIQKHTSTSGNFFFLDEGFGTLDRESLNIVFDTLKSLRHENRIVGVISHVEEMQQEISTYLKIDNDDEKGSQVKASWEI</sequence>
<dbReference type="InterPro" id="IPR027417">
    <property type="entry name" value="P-loop_NTPase"/>
</dbReference>
<evidence type="ECO:0000256" key="1">
    <source>
        <dbReference type="SAM" id="Coils"/>
    </source>
</evidence>
<evidence type="ECO:0000313" key="4">
    <source>
        <dbReference type="Proteomes" id="UP000252733"/>
    </source>
</evidence>
<comment type="caution">
    <text evidence="3">The sequence shown here is derived from an EMBL/GenBank/DDBJ whole genome shotgun (WGS) entry which is preliminary data.</text>
</comment>
<gene>
    <name evidence="3" type="ORF">DFO77_102136</name>
</gene>
<dbReference type="RefSeq" id="WP_106153289.1">
    <property type="nucleotide sequence ID" value="NZ_PVTS01000009.1"/>
</dbReference>
<feature type="coiled-coil region" evidence="1">
    <location>
        <begin position="533"/>
        <end position="591"/>
    </location>
</feature>
<accession>A0A2T0XIM6</accession>
<keyword evidence="4" id="KW-1185">Reference proteome</keyword>